<feature type="transmembrane region" description="Helical" evidence="1">
    <location>
        <begin position="282"/>
        <end position="303"/>
    </location>
</feature>
<feature type="transmembrane region" description="Helical" evidence="1">
    <location>
        <begin position="96"/>
        <end position="115"/>
    </location>
</feature>
<reference evidence="3" key="1">
    <citation type="submission" date="2016-10" db="EMBL/GenBank/DDBJ databases">
        <authorList>
            <person name="Varghese N."/>
            <person name="Submissions S."/>
        </authorList>
    </citation>
    <scope>NUCLEOTIDE SEQUENCE [LARGE SCALE GENOMIC DNA]</scope>
    <source>
        <strain evidence="3">NRRL B-59562</strain>
    </source>
</reference>
<keyword evidence="3" id="KW-1185">Reference proteome</keyword>
<organism evidence="2 3">
    <name type="scientific">Pseudomonas kuykendallii</name>
    <dbReference type="NCBI Taxonomy" id="1007099"/>
    <lineage>
        <taxon>Bacteria</taxon>
        <taxon>Pseudomonadati</taxon>
        <taxon>Pseudomonadota</taxon>
        <taxon>Gammaproteobacteria</taxon>
        <taxon>Pseudomonadales</taxon>
        <taxon>Pseudomonadaceae</taxon>
        <taxon>Pseudomonas</taxon>
    </lineage>
</organism>
<feature type="transmembrane region" description="Helical" evidence="1">
    <location>
        <begin position="29"/>
        <end position="48"/>
    </location>
</feature>
<gene>
    <name evidence="2" type="ORF">SAMN05216287_1338</name>
</gene>
<proteinExistence type="predicted"/>
<feature type="transmembrane region" description="Helical" evidence="1">
    <location>
        <begin position="68"/>
        <end position="89"/>
    </location>
</feature>
<dbReference type="RefSeq" id="WP_090225700.1">
    <property type="nucleotide sequence ID" value="NZ_FNNU01000002.1"/>
</dbReference>
<feature type="transmembrane region" description="Helical" evidence="1">
    <location>
        <begin position="6"/>
        <end position="22"/>
    </location>
</feature>
<dbReference type="STRING" id="1007099.SAMN05216287_1338"/>
<sequence>MTVLLIWLALLALFAAGTWLGARLGLLPIVSQLLLAMLGLPLLVLGVIEPQAQIGAVQLVEPHWLKSLYGLSFALLLGYILSDVVDLRLSPESLKIALPSFFVPFFCGLACALWLLQPLPWLSAVSIGLLFSITAIPVLYLYLQGIGYDPSATRRLMHSAILMDLMCWSLFALAQGSSNPQNLIWPLLATALPLLLKALRLRHGLAYSLPFFALMLVFQQLKMNALVFGIGYLLCLAWLRQPFVLPLSPQALRRVQNGFAIPLILSYGILQIDFRQAVSGYSWFYLAALLVLPVLAKLGGNWIGLGWARPGMPAALRWRESLLLNIRGLTEIVFLNLLFQQHLIDSLLYFSLMLMSLFSTLLPALLGIRRPHSMPSLKRNSHGNF</sequence>
<keyword evidence="1" id="KW-0812">Transmembrane</keyword>
<dbReference type="Gene3D" id="1.20.1530.20">
    <property type="match status" value="1"/>
</dbReference>
<name>A0A1H2VT30_9PSED</name>
<evidence type="ECO:0000313" key="3">
    <source>
        <dbReference type="Proteomes" id="UP000243778"/>
    </source>
</evidence>
<protein>
    <submittedName>
        <fullName evidence="2">Transporter, CPA2 family</fullName>
    </submittedName>
</protein>
<keyword evidence="1" id="KW-0472">Membrane</keyword>
<dbReference type="InterPro" id="IPR038770">
    <property type="entry name" value="Na+/solute_symporter_sf"/>
</dbReference>
<feature type="transmembrane region" description="Helical" evidence="1">
    <location>
        <begin position="121"/>
        <end position="143"/>
    </location>
</feature>
<dbReference type="AlphaFoldDB" id="A0A1H2VT30"/>
<feature type="transmembrane region" description="Helical" evidence="1">
    <location>
        <begin position="347"/>
        <end position="368"/>
    </location>
</feature>
<feature type="transmembrane region" description="Helical" evidence="1">
    <location>
        <begin position="211"/>
        <end position="239"/>
    </location>
</feature>
<evidence type="ECO:0000256" key="1">
    <source>
        <dbReference type="SAM" id="Phobius"/>
    </source>
</evidence>
<evidence type="ECO:0000313" key="2">
    <source>
        <dbReference type="EMBL" id="SDW71505.1"/>
    </source>
</evidence>
<dbReference type="OrthoDB" id="7024959at2"/>
<feature type="transmembrane region" description="Helical" evidence="1">
    <location>
        <begin position="251"/>
        <end position="270"/>
    </location>
</feature>
<feature type="transmembrane region" description="Helical" evidence="1">
    <location>
        <begin position="155"/>
        <end position="177"/>
    </location>
</feature>
<keyword evidence="1" id="KW-1133">Transmembrane helix</keyword>
<accession>A0A1H2VT30</accession>
<dbReference type="EMBL" id="FNNU01000002">
    <property type="protein sequence ID" value="SDW71505.1"/>
    <property type="molecule type" value="Genomic_DNA"/>
</dbReference>
<dbReference type="Proteomes" id="UP000243778">
    <property type="component" value="Unassembled WGS sequence"/>
</dbReference>